<evidence type="ECO:0000256" key="1">
    <source>
        <dbReference type="ARBA" id="ARBA00005964"/>
    </source>
</evidence>
<dbReference type="GO" id="GO:0016787">
    <property type="term" value="F:hydrolase activity"/>
    <property type="evidence" value="ECO:0007669"/>
    <property type="project" value="UniProtKB-KW"/>
</dbReference>
<evidence type="ECO:0000259" key="4">
    <source>
        <dbReference type="Pfam" id="PF00135"/>
    </source>
</evidence>
<dbReference type="PROSITE" id="PS00941">
    <property type="entry name" value="CARBOXYLESTERASE_B_2"/>
    <property type="match status" value="1"/>
</dbReference>
<accession>A0A0D2B328</accession>
<dbReference type="PANTHER" id="PTHR43142:SF8">
    <property type="entry name" value="CARBOXYLIC ESTER HYDROLASE"/>
    <property type="match status" value="1"/>
</dbReference>
<name>A0A0D2B328_9EURO</name>
<dbReference type="Gene3D" id="3.40.50.1820">
    <property type="entry name" value="alpha/beta hydrolase"/>
    <property type="match status" value="1"/>
</dbReference>
<evidence type="ECO:0000313" key="6">
    <source>
        <dbReference type="Proteomes" id="UP000053328"/>
    </source>
</evidence>
<sequence>MRPAEYTSRPYVLKTARGSLRGTEYCTPSGEPVVYRFARVPYALPPVGARRWRRPQPVPSDFSFDDHAGQPGDYTRFGPVCPQPQYPHGQALVDNAAAAAPVDNVQDEDCLYLNIWVPAGRAPTDAGGWPVQFHIHGGWLQVGNAMQDHTHDPFDLVKDVAPRVIVSPTYRLNLFGFLGGAELASLGEEEAPSNFGLWDQRCALEWTARHVGLFGGDPDNITVGGLSAGANSTFFQLNYDSALPASQRLIKRVYLWSNAVAIQPNPTPSPALTSQFDELCSLFDVPRSATAAEKVARLRAVPFGDLVAANTRMKMHTFRSSTDGAFILPTFLSSLHNGALTTRLARNGTSVLLGEVRDEKELYKFVNPPSDYAGLLLQLANYYPKPVLEALLNVYDLPPRDSTDAAAWAEVFSQMVADSQVHASIRGLTHLLLNPPPGNPNVRALPQSSVHRYRIAWRAESVDNWLKPEVGICHGGDMPLWWATAWRQDFQEKDKLATKKFLAPFTQFLRGEHVSWGCTGEDRVRLLDTDGEVKENVKDDLWERGMQVFNTVWEAQKGPVAKDTSLESRL</sequence>
<dbReference type="PANTHER" id="PTHR43142">
    <property type="entry name" value="CARBOXYLIC ESTER HYDROLASE"/>
    <property type="match status" value="1"/>
</dbReference>
<dbReference type="SUPFAM" id="SSF53474">
    <property type="entry name" value="alpha/beta-Hydrolases"/>
    <property type="match status" value="1"/>
</dbReference>
<organism evidence="5 6">
    <name type="scientific">Exophiala spinifera</name>
    <dbReference type="NCBI Taxonomy" id="91928"/>
    <lineage>
        <taxon>Eukaryota</taxon>
        <taxon>Fungi</taxon>
        <taxon>Dikarya</taxon>
        <taxon>Ascomycota</taxon>
        <taxon>Pezizomycotina</taxon>
        <taxon>Eurotiomycetes</taxon>
        <taxon>Chaetothyriomycetidae</taxon>
        <taxon>Chaetothyriales</taxon>
        <taxon>Herpotrichiellaceae</taxon>
        <taxon>Exophiala</taxon>
    </lineage>
</organism>
<protein>
    <recommendedName>
        <fullName evidence="3">Carboxylic ester hydrolase</fullName>
        <ecNumber evidence="3">3.1.1.-</ecNumber>
    </recommendedName>
</protein>
<keyword evidence="2 3" id="KW-0378">Hydrolase</keyword>
<dbReference type="PROSITE" id="PS00122">
    <property type="entry name" value="CARBOXYLESTERASE_B_1"/>
    <property type="match status" value="1"/>
</dbReference>
<dbReference type="InterPro" id="IPR002018">
    <property type="entry name" value="CarbesteraseB"/>
</dbReference>
<gene>
    <name evidence="5" type="ORF">PV08_08182</name>
</gene>
<dbReference type="OrthoDB" id="6846267at2759"/>
<evidence type="ECO:0000256" key="2">
    <source>
        <dbReference type="ARBA" id="ARBA00022801"/>
    </source>
</evidence>
<dbReference type="STRING" id="91928.A0A0D2B328"/>
<dbReference type="EMBL" id="KN847497">
    <property type="protein sequence ID" value="KIW12995.1"/>
    <property type="molecule type" value="Genomic_DNA"/>
</dbReference>
<evidence type="ECO:0000313" key="5">
    <source>
        <dbReference type="EMBL" id="KIW12995.1"/>
    </source>
</evidence>
<reference evidence="5 6" key="1">
    <citation type="submission" date="2015-01" db="EMBL/GenBank/DDBJ databases">
        <title>The Genome Sequence of Exophiala spinifera CBS89968.</title>
        <authorList>
            <consortium name="The Broad Institute Genomics Platform"/>
            <person name="Cuomo C."/>
            <person name="de Hoog S."/>
            <person name="Gorbushina A."/>
            <person name="Stielow B."/>
            <person name="Teixiera M."/>
            <person name="Abouelleil A."/>
            <person name="Chapman S.B."/>
            <person name="Priest M."/>
            <person name="Young S.K."/>
            <person name="Wortman J."/>
            <person name="Nusbaum C."/>
            <person name="Birren B."/>
        </authorList>
    </citation>
    <scope>NUCLEOTIDE SEQUENCE [LARGE SCALE GENOMIC DNA]</scope>
    <source>
        <strain evidence="5 6">CBS 89968</strain>
    </source>
</reference>
<dbReference type="Pfam" id="PF00135">
    <property type="entry name" value="COesterase"/>
    <property type="match status" value="1"/>
</dbReference>
<comment type="similarity">
    <text evidence="1 3">Belongs to the type-B carboxylesterase/lipase family.</text>
</comment>
<dbReference type="HOGENOM" id="CLU_006586_17_1_1"/>
<dbReference type="EC" id="3.1.1.-" evidence="3"/>
<dbReference type="ESTHER" id="9euro-a0a0d2b328">
    <property type="family name" value="Fungal_carboxylesterase_lipase"/>
</dbReference>
<evidence type="ECO:0000256" key="3">
    <source>
        <dbReference type="RuleBase" id="RU361235"/>
    </source>
</evidence>
<keyword evidence="6" id="KW-1185">Reference proteome</keyword>
<dbReference type="VEuPathDB" id="FungiDB:PV08_08182"/>
<dbReference type="InterPro" id="IPR019826">
    <property type="entry name" value="Carboxylesterase_B_AS"/>
</dbReference>
<dbReference type="Proteomes" id="UP000053328">
    <property type="component" value="Unassembled WGS sequence"/>
</dbReference>
<dbReference type="InterPro" id="IPR019819">
    <property type="entry name" value="Carboxylesterase_B_CS"/>
</dbReference>
<proteinExistence type="inferred from homology"/>
<dbReference type="GeneID" id="27335265"/>
<dbReference type="AlphaFoldDB" id="A0A0D2B328"/>
<feature type="domain" description="Carboxylesterase type B" evidence="4">
    <location>
        <begin position="12"/>
        <end position="510"/>
    </location>
</feature>
<dbReference type="RefSeq" id="XP_016233211.1">
    <property type="nucleotide sequence ID" value="XM_016382508.1"/>
</dbReference>
<dbReference type="InterPro" id="IPR029058">
    <property type="entry name" value="AB_hydrolase_fold"/>
</dbReference>